<dbReference type="GO" id="GO:0042973">
    <property type="term" value="F:glucan endo-1,3-beta-D-glucosidase activity"/>
    <property type="evidence" value="ECO:0007669"/>
    <property type="project" value="UniProtKB-EC"/>
</dbReference>
<keyword evidence="9" id="KW-0732">Signal</keyword>
<keyword evidence="22" id="KW-1185">Reference proteome</keyword>
<keyword evidence="15" id="KW-0624">Polysaccharide degradation</keyword>
<keyword evidence="7" id="KW-0134">Cell wall</keyword>
<dbReference type="PANTHER" id="PTHR16631">
    <property type="entry name" value="GLUCAN 1,3-BETA-GLUCOSIDASE"/>
    <property type="match status" value="1"/>
</dbReference>
<evidence type="ECO:0000256" key="13">
    <source>
        <dbReference type="ARBA" id="ARBA00023277"/>
    </source>
</evidence>
<evidence type="ECO:0000256" key="7">
    <source>
        <dbReference type="ARBA" id="ARBA00022512"/>
    </source>
</evidence>
<evidence type="ECO:0000256" key="6">
    <source>
        <dbReference type="ARBA" id="ARBA00022475"/>
    </source>
</evidence>
<evidence type="ECO:0000313" key="21">
    <source>
        <dbReference type="EMBL" id="RKP06394.1"/>
    </source>
</evidence>
<dbReference type="GO" id="GO:0005886">
    <property type="term" value="C:plasma membrane"/>
    <property type="evidence" value="ECO:0007669"/>
    <property type="project" value="UniProtKB-SubCell"/>
</dbReference>
<dbReference type="InterPro" id="IPR000490">
    <property type="entry name" value="Glyco_hydro_17"/>
</dbReference>
<dbReference type="InterPro" id="IPR017853">
    <property type="entry name" value="GH"/>
</dbReference>
<evidence type="ECO:0000256" key="14">
    <source>
        <dbReference type="ARBA" id="ARBA00023316"/>
    </source>
</evidence>
<dbReference type="GO" id="GO:0009986">
    <property type="term" value="C:cell surface"/>
    <property type="evidence" value="ECO:0007669"/>
    <property type="project" value="TreeGrafter"/>
</dbReference>
<evidence type="ECO:0000256" key="11">
    <source>
        <dbReference type="ARBA" id="ARBA00023136"/>
    </source>
</evidence>
<evidence type="ECO:0000256" key="20">
    <source>
        <dbReference type="RuleBase" id="RU004336"/>
    </source>
</evidence>
<dbReference type="GO" id="GO:0009277">
    <property type="term" value="C:fungal-type cell wall"/>
    <property type="evidence" value="ECO:0007669"/>
    <property type="project" value="TreeGrafter"/>
</dbReference>
<evidence type="ECO:0000256" key="10">
    <source>
        <dbReference type="ARBA" id="ARBA00022801"/>
    </source>
</evidence>
<evidence type="ECO:0000256" key="19">
    <source>
        <dbReference type="RuleBase" id="RU004335"/>
    </source>
</evidence>
<comment type="subcellular location">
    <subcellularLocation>
        <location evidence="3">Cell membrane</location>
        <topology evidence="3">Single-pass type II membrane protein</topology>
    </subcellularLocation>
    <subcellularLocation>
        <location evidence="2">Secreted</location>
        <location evidence="2">Cell wall</location>
    </subcellularLocation>
</comment>
<keyword evidence="10 20" id="KW-0378">Hydrolase</keyword>
<dbReference type="SUPFAM" id="SSF51445">
    <property type="entry name" value="(Trans)glycosidases"/>
    <property type="match status" value="1"/>
</dbReference>
<evidence type="ECO:0000256" key="15">
    <source>
        <dbReference type="ARBA" id="ARBA00023326"/>
    </source>
</evidence>
<organism evidence="21 22">
    <name type="scientific">Thamnocephalis sphaerospora</name>
    <dbReference type="NCBI Taxonomy" id="78915"/>
    <lineage>
        <taxon>Eukaryota</taxon>
        <taxon>Fungi</taxon>
        <taxon>Fungi incertae sedis</taxon>
        <taxon>Zoopagomycota</taxon>
        <taxon>Zoopagomycotina</taxon>
        <taxon>Zoopagomycetes</taxon>
        <taxon>Zoopagales</taxon>
        <taxon>Sigmoideomycetaceae</taxon>
        <taxon>Thamnocephalis</taxon>
    </lineage>
</organism>
<gene>
    <name evidence="21" type="ORF">THASP1DRAFT_5015</name>
</gene>
<protein>
    <recommendedName>
        <fullName evidence="5">glucan endo-1,3-beta-D-glucosidase</fullName>
        <ecNumber evidence="5">3.2.1.39</ecNumber>
    </recommendedName>
    <alternativeName>
        <fullName evidence="18">Endo-1,3-beta-glucanase btgC</fullName>
    </alternativeName>
    <alternativeName>
        <fullName evidence="17">Laminarinase btgC</fullName>
    </alternativeName>
</protein>
<feature type="non-terminal residue" evidence="21">
    <location>
        <position position="248"/>
    </location>
</feature>
<keyword evidence="12" id="KW-0325">Glycoprotein</keyword>
<dbReference type="Gene3D" id="3.20.20.80">
    <property type="entry name" value="Glycosidases"/>
    <property type="match status" value="2"/>
</dbReference>
<dbReference type="InterPro" id="IPR050732">
    <property type="entry name" value="Beta-glucan_modifiers"/>
</dbReference>
<keyword evidence="11" id="KW-0472">Membrane</keyword>
<proteinExistence type="inferred from homology"/>
<evidence type="ECO:0000256" key="4">
    <source>
        <dbReference type="ARBA" id="ARBA00008773"/>
    </source>
</evidence>
<dbReference type="EC" id="3.2.1.39" evidence="5"/>
<name>A0A4P9XKQ4_9FUNG</name>
<keyword evidence="8" id="KW-0964">Secreted</keyword>
<evidence type="ECO:0000256" key="8">
    <source>
        <dbReference type="ARBA" id="ARBA00022525"/>
    </source>
</evidence>
<evidence type="ECO:0000256" key="9">
    <source>
        <dbReference type="ARBA" id="ARBA00022729"/>
    </source>
</evidence>
<comment type="catalytic activity">
    <reaction evidence="1">
        <text>Hydrolysis of (1-&gt;3)-beta-D-glucosidic linkages in (1-&gt;3)-beta-D-glucans.</text>
        <dbReference type="EC" id="3.2.1.39"/>
    </reaction>
</comment>
<dbReference type="Pfam" id="PF00332">
    <property type="entry name" value="Glyco_hydro_17"/>
    <property type="match status" value="1"/>
</dbReference>
<dbReference type="OrthoDB" id="77201at2759"/>
<comment type="function">
    <text evidence="16">Glucanases play a role in cell expansion during growth, in cell-cell fusion during mating, and in spore release during sporulation. This enzyme may be involved in beta-glucan degradation. Active on laminarin and lichenan.</text>
</comment>
<evidence type="ECO:0000256" key="12">
    <source>
        <dbReference type="ARBA" id="ARBA00023180"/>
    </source>
</evidence>
<keyword evidence="13" id="KW-0119">Carbohydrate metabolism</keyword>
<dbReference type="AlphaFoldDB" id="A0A4P9XKQ4"/>
<keyword evidence="6" id="KW-1003">Cell membrane</keyword>
<dbReference type="PANTHER" id="PTHR16631:SF17">
    <property type="entry name" value="GLUCAN ENDO-1,3-BETA-GLUCOSIDASE BTGC"/>
    <property type="match status" value="1"/>
</dbReference>
<dbReference type="GO" id="GO:0005576">
    <property type="term" value="C:extracellular region"/>
    <property type="evidence" value="ECO:0007669"/>
    <property type="project" value="TreeGrafter"/>
</dbReference>
<reference evidence="22" key="1">
    <citation type="journal article" date="2018" name="Nat. Microbiol.">
        <title>Leveraging single-cell genomics to expand the fungal tree of life.</title>
        <authorList>
            <person name="Ahrendt S.R."/>
            <person name="Quandt C.A."/>
            <person name="Ciobanu D."/>
            <person name="Clum A."/>
            <person name="Salamov A."/>
            <person name="Andreopoulos B."/>
            <person name="Cheng J.F."/>
            <person name="Woyke T."/>
            <person name="Pelin A."/>
            <person name="Henrissat B."/>
            <person name="Reynolds N.K."/>
            <person name="Benny G.L."/>
            <person name="Smith M.E."/>
            <person name="James T.Y."/>
            <person name="Grigoriev I.V."/>
        </authorList>
    </citation>
    <scope>NUCLEOTIDE SEQUENCE [LARGE SCALE GENOMIC DNA]</scope>
    <source>
        <strain evidence="22">RSA 1356</strain>
    </source>
</reference>
<dbReference type="EMBL" id="KZ992892">
    <property type="protein sequence ID" value="RKP06394.1"/>
    <property type="molecule type" value="Genomic_DNA"/>
</dbReference>
<keyword evidence="14" id="KW-0961">Cell wall biogenesis/degradation</keyword>
<evidence type="ECO:0000313" key="22">
    <source>
        <dbReference type="Proteomes" id="UP000271241"/>
    </source>
</evidence>
<evidence type="ECO:0000256" key="1">
    <source>
        <dbReference type="ARBA" id="ARBA00000382"/>
    </source>
</evidence>
<dbReference type="STRING" id="78915.A0A4P9XKQ4"/>
<evidence type="ECO:0000256" key="5">
    <source>
        <dbReference type="ARBA" id="ARBA00012780"/>
    </source>
</evidence>
<evidence type="ECO:0000256" key="17">
    <source>
        <dbReference type="ARBA" id="ARBA00042373"/>
    </source>
</evidence>
<keyword evidence="20" id="KW-0326">Glycosidase</keyword>
<accession>A0A4P9XKQ4</accession>
<sequence length="248" mass="27637">DVNQDVPIMLGYTRRIRLYGTDNGLLGQVLTAVASNPQAEVYAGIWVDQNEKTYRGQLNTLLATARQMPTLFRRAVRVVSVGNEAVLTGMADEATMIQRIKETRAALRAIGQQVPVTTVEPMNRYSSAIADAVDVLFPTLHPYFDGVHIDGAVNKVFQLMQMVRDRDSTGRKPLIIAEVGWPSSGKINNQAQPSLANAQRFAHEFPSAANARSVDYFYFEAFDQSWKQPGSLGVEPYWGMLTEDRRTK</sequence>
<evidence type="ECO:0000256" key="3">
    <source>
        <dbReference type="ARBA" id="ARBA00004401"/>
    </source>
</evidence>
<dbReference type="Proteomes" id="UP000271241">
    <property type="component" value="Unassembled WGS sequence"/>
</dbReference>
<evidence type="ECO:0000256" key="2">
    <source>
        <dbReference type="ARBA" id="ARBA00004191"/>
    </source>
</evidence>
<evidence type="ECO:0000256" key="18">
    <source>
        <dbReference type="ARBA" id="ARBA00043078"/>
    </source>
</evidence>
<feature type="non-terminal residue" evidence="21">
    <location>
        <position position="1"/>
    </location>
</feature>
<dbReference type="GO" id="GO:0071555">
    <property type="term" value="P:cell wall organization"/>
    <property type="evidence" value="ECO:0007669"/>
    <property type="project" value="UniProtKB-KW"/>
</dbReference>
<dbReference type="GO" id="GO:0000272">
    <property type="term" value="P:polysaccharide catabolic process"/>
    <property type="evidence" value="ECO:0007669"/>
    <property type="project" value="UniProtKB-KW"/>
</dbReference>
<dbReference type="PROSITE" id="PS00587">
    <property type="entry name" value="GLYCOSYL_HYDROL_F17"/>
    <property type="match status" value="1"/>
</dbReference>
<comment type="similarity">
    <text evidence="4 19">Belongs to the glycosyl hydrolase 17 family.</text>
</comment>
<evidence type="ECO:0000256" key="16">
    <source>
        <dbReference type="ARBA" id="ARBA00037649"/>
    </source>
</evidence>